<sequence length="386" mass="41722">MPIIRNPFRKQDENVRPAATLNGIEHKGNGNGTPPVKPIDIKEKEPAEYKLSEINDSGVYLPPSPPERKSFWTTSSSRSTTSSSHHRTLLTDPNNNEQFNISRESFDSYRRSFDISARSPMVGAYDSVGRPPRASLDSRSAYGGADSSQRLPRASLDSRTFQPPPPRSSNSFTRPSQVPAQTKEERETDNFEDVDIADKPAPPQPKKRGLFSRITMDSGDHSERPTSSDGNRSWHHLGRKRGQSGTGSELGSMAPKRETTPKPESQLRREEARASASPQQVVKQQTVDKKTAVDAAVAQPQKPAEQEGAPKAAETTEPQADAGADAEVQKAEDGMETLDLGTDDQAAVAQKEVAVAAATPEAAAAASSTVEGPKAPKPQNPQAPET</sequence>
<evidence type="ECO:0000313" key="3">
    <source>
        <dbReference type="Proteomes" id="UP001324427"/>
    </source>
</evidence>
<protein>
    <submittedName>
        <fullName evidence="2">Uncharacterized protein</fullName>
    </submittedName>
</protein>
<name>A0AAV9JR55_9PEZI</name>
<proteinExistence type="predicted"/>
<evidence type="ECO:0000256" key="1">
    <source>
        <dbReference type="SAM" id="MobiDB-lite"/>
    </source>
</evidence>
<dbReference type="EMBL" id="JAVFHQ010000011">
    <property type="protein sequence ID" value="KAK4547486.1"/>
    <property type="molecule type" value="Genomic_DNA"/>
</dbReference>
<feature type="region of interest" description="Disordered" evidence="1">
    <location>
        <begin position="53"/>
        <end position="103"/>
    </location>
</feature>
<accession>A0AAV9JR55</accession>
<reference evidence="2 3" key="1">
    <citation type="submission" date="2021-11" db="EMBL/GenBank/DDBJ databases">
        <title>Black yeast isolated from Biological Soil Crust.</title>
        <authorList>
            <person name="Kurbessoian T."/>
        </authorList>
    </citation>
    <scope>NUCLEOTIDE SEQUENCE [LARGE SCALE GENOMIC DNA]</scope>
    <source>
        <strain evidence="2 3">CCFEE 5522</strain>
    </source>
</reference>
<feature type="compositionally biased region" description="Polar residues" evidence="1">
    <location>
        <begin position="168"/>
        <end position="180"/>
    </location>
</feature>
<feature type="region of interest" description="Disordered" evidence="1">
    <location>
        <begin position="117"/>
        <end position="386"/>
    </location>
</feature>
<gene>
    <name evidence="2" type="ORF">LTR36_001143</name>
</gene>
<feature type="compositionally biased region" description="Polar residues" evidence="1">
    <location>
        <begin position="92"/>
        <end position="103"/>
    </location>
</feature>
<organism evidence="2 3">
    <name type="scientific">Oleoguttula mirabilis</name>
    <dbReference type="NCBI Taxonomy" id="1507867"/>
    <lineage>
        <taxon>Eukaryota</taxon>
        <taxon>Fungi</taxon>
        <taxon>Dikarya</taxon>
        <taxon>Ascomycota</taxon>
        <taxon>Pezizomycotina</taxon>
        <taxon>Dothideomycetes</taxon>
        <taxon>Dothideomycetidae</taxon>
        <taxon>Mycosphaerellales</taxon>
        <taxon>Teratosphaeriaceae</taxon>
        <taxon>Oleoguttula</taxon>
    </lineage>
</organism>
<feature type="compositionally biased region" description="Basic and acidic residues" evidence="1">
    <location>
        <begin position="255"/>
        <end position="273"/>
    </location>
</feature>
<feature type="compositionally biased region" description="Low complexity" evidence="1">
    <location>
        <begin position="73"/>
        <end position="83"/>
    </location>
</feature>
<feature type="compositionally biased region" description="Pro residues" evidence="1">
    <location>
        <begin position="375"/>
        <end position="386"/>
    </location>
</feature>
<feature type="compositionally biased region" description="Low complexity" evidence="1">
    <location>
        <begin position="346"/>
        <end position="373"/>
    </location>
</feature>
<feature type="compositionally biased region" description="Basic residues" evidence="1">
    <location>
        <begin position="233"/>
        <end position="242"/>
    </location>
</feature>
<feature type="region of interest" description="Disordered" evidence="1">
    <location>
        <begin position="1"/>
        <end position="39"/>
    </location>
</feature>
<evidence type="ECO:0000313" key="2">
    <source>
        <dbReference type="EMBL" id="KAK4547486.1"/>
    </source>
</evidence>
<keyword evidence="3" id="KW-1185">Reference proteome</keyword>
<dbReference type="Proteomes" id="UP001324427">
    <property type="component" value="Unassembled WGS sequence"/>
</dbReference>
<comment type="caution">
    <text evidence="2">The sequence shown here is derived from an EMBL/GenBank/DDBJ whole genome shotgun (WGS) entry which is preliminary data.</text>
</comment>
<dbReference type="AlphaFoldDB" id="A0AAV9JR55"/>